<feature type="transmembrane region" description="Helical" evidence="1">
    <location>
        <begin position="924"/>
        <end position="942"/>
    </location>
</feature>
<dbReference type="InterPro" id="IPR027463">
    <property type="entry name" value="AcrB_DN_DC_subdom"/>
</dbReference>
<feature type="transmembrane region" description="Helical" evidence="1">
    <location>
        <begin position="467"/>
        <end position="493"/>
    </location>
</feature>
<name>A0AB33Z3C6_9GAMM</name>
<feature type="transmembrane region" description="Helical" evidence="1">
    <location>
        <begin position="1000"/>
        <end position="1022"/>
    </location>
</feature>
<proteinExistence type="predicted"/>
<feature type="transmembrane region" description="Helical" evidence="1">
    <location>
        <begin position="898"/>
        <end position="918"/>
    </location>
</feature>
<keyword evidence="1" id="KW-0812">Transmembrane</keyword>
<reference evidence="2 3" key="1">
    <citation type="journal article" date="2013" name="Genome Announc.">
        <title>Genome Sequence of the Pyrene- and Fluoranthene-Degrading Bacterium Cycloclasticus sp. Strain PY97M.</title>
        <authorList>
            <person name="Cui Z."/>
            <person name="Xu G."/>
            <person name="Li Q."/>
            <person name="Gao W."/>
            <person name="Zheng L."/>
        </authorList>
    </citation>
    <scope>NUCLEOTIDE SEQUENCE [LARGE SCALE GENOMIC DNA]</scope>
    <source>
        <strain evidence="2 3">PY97M</strain>
    </source>
</reference>
<accession>A0AB33Z3C6</accession>
<organism evidence="2 3">
    <name type="scientific">Cycloclasticus pugetii</name>
    <dbReference type="NCBI Taxonomy" id="34068"/>
    <lineage>
        <taxon>Bacteria</taxon>
        <taxon>Pseudomonadati</taxon>
        <taxon>Pseudomonadota</taxon>
        <taxon>Gammaproteobacteria</taxon>
        <taxon>Thiotrichales</taxon>
        <taxon>Piscirickettsiaceae</taxon>
        <taxon>Cycloclasticus</taxon>
    </lineage>
</organism>
<feature type="transmembrane region" description="Helical" evidence="1">
    <location>
        <begin position="442"/>
        <end position="460"/>
    </location>
</feature>
<comment type="caution">
    <text evidence="2">The sequence shown here is derived from an EMBL/GenBank/DDBJ whole genome shotgun (WGS) entry which is preliminary data.</text>
</comment>
<feature type="transmembrane region" description="Helical" evidence="1">
    <location>
        <begin position="973"/>
        <end position="994"/>
    </location>
</feature>
<dbReference type="GO" id="GO:0042910">
    <property type="term" value="F:xenobiotic transmembrane transporter activity"/>
    <property type="evidence" value="ECO:0007669"/>
    <property type="project" value="TreeGrafter"/>
</dbReference>
<dbReference type="Proteomes" id="UP000015462">
    <property type="component" value="Unassembled WGS sequence"/>
</dbReference>
<gene>
    <name evidence="2" type="ORF">L196_00200</name>
</gene>
<dbReference type="Pfam" id="PF00873">
    <property type="entry name" value="ACR_tran"/>
    <property type="match status" value="1"/>
</dbReference>
<dbReference type="EMBL" id="ASHL01000001">
    <property type="protein sequence ID" value="EPD13874.1"/>
    <property type="molecule type" value="Genomic_DNA"/>
</dbReference>
<dbReference type="RefSeq" id="WP_016389449.1">
    <property type="nucleotide sequence ID" value="NZ_KE646805.1"/>
</dbReference>
<dbReference type="SUPFAM" id="SSF82693">
    <property type="entry name" value="Multidrug efflux transporter AcrB pore domain, PN1, PN2, PC1 and PC2 subdomains"/>
    <property type="match status" value="3"/>
</dbReference>
<evidence type="ECO:0000313" key="3">
    <source>
        <dbReference type="Proteomes" id="UP000015462"/>
    </source>
</evidence>
<dbReference type="Gene3D" id="3.30.2090.10">
    <property type="entry name" value="Multidrug efflux transporter AcrB TolC docking domain, DN and DC subdomains"/>
    <property type="match status" value="2"/>
</dbReference>
<dbReference type="PRINTS" id="PR00702">
    <property type="entry name" value="ACRIFLAVINRP"/>
</dbReference>
<dbReference type="InterPro" id="IPR001036">
    <property type="entry name" value="Acrflvin-R"/>
</dbReference>
<sequence length="1028" mass="115596">MSDKERINLARWGIKHSQVLIYFMVVILVAGTFAFFKLGQRDLPVFAIKTIVVNVKWPGASAEEMSQFVTDPIETKLLEVPWLREVSSFSKPGEAWLIVNIEDFMPNAAIEMKDRAYDIRKKINDIQHRLPEGVQGPFINDEFGDIFSMVYSFNSDDYSFADLKDYAEKARNALVRIESVEKAILYSVQNEKIFVEMDDKRMSALGLDPLQIGMLLQQHNKVQTSGRIEGKQSYYRLSLNDRFQSIDDIKKLPIKLQDNSVIYLENIATISRGYDDPPVFRMRVNGNPSIGLGITMRKGYQLLTLSDEVKATMAEFTEQLPAGVEVVLVSDQPKSVQAQINRFLLKLLIAVFIVLVVCYFSLGFRTGFIVALAIPVVLGLVFVMMSILGIPLTRTSLGALVIALGLLVDDAMIVVELVHVKLEQGWDRLKAATYAYTATSKPMLSGTLIAAVGFLPVYIVDAAPNEILGNLFVVIGVALIASWIVAVLLTPYLSFKLLKVEHQGKQHIQTANVDNSAMYQSDFYNRFRRLIAWCMCHNKTVLGVTALAFVLTIFGMQHVKMEFFPGNDRPEALVDVWFPEGTSYHQMERQIADVERLLDAQDNIENYLTYIGGDSLRVQNDMYIEQPNANYSKIIVIAKNLEARAQIKTLLSDYFATHQPNVRTRVYNLVYGLPFNYPVQYLITGNDAEKLADISEQLKDILRNNPQTRDVHDNRREKRVVVDIKLDLPRVAASGTDPAQLSKTLGVMLNGLPVTQYREGNDHIDVVLRNESENRYNLDRINYLQVPLGNGTTVALSELADISLKFEEGVIWRYNGYRSVIVQSLLEEGVLNFDVVKALKPQIDELRDSLPSGYRVEVFGEVDISREVDTQLAKTMPFMLIAILTLLMFELNSIKKMFLVLMTVPLGLIGVVFILLVLDLSFGLVARLGLLALVGIIIRNSIILMDQIDQDLAAGSSPWNAVLESTVRRARPIILTALAAIFAMIPLITDYFWGPMAITMMSGLLVATLLTLLVFPTMYVAFFKVKSQ</sequence>
<dbReference type="AlphaFoldDB" id="A0AB33Z3C6"/>
<dbReference type="Gene3D" id="3.30.70.1430">
    <property type="entry name" value="Multidrug efflux transporter AcrB pore domain"/>
    <property type="match status" value="2"/>
</dbReference>
<dbReference type="SUPFAM" id="SSF82866">
    <property type="entry name" value="Multidrug efflux transporter AcrB transmembrane domain"/>
    <property type="match status" value="2"/>
</dbReference>
<dbReference type="Gene3D" id="1.20.1640.10">
    <property type="entry name" value="Multidrug efflux transporter AcrB transmembrane domain"/>
    <property type="match status" value="2"/>
</dbReference>
<evidence type="ECO:0000313" key="2">
    <source>
        <dbReference type="EMBL" id="EPD13874.1"/>
    </source>
</evidence>
<dbReference type="Gene3D" id="3.30.70.1320">
    <property type="entry name" value="Multidrug efflux transporter AcrB pore domain like"/>
    <property type="match status" value="1"/>
</dbReference>
<dbReference type="GO" id="GO:0005886">
    <property type="term" value="C:plasma membrane"/>
    <property type="evidence" value="ECO:0007669"/>
    <property type="project" value="TreeGrafter"/>
</dbReference>
<feature type="transmembrane region" description="Helical" evidence="1">
    <location>
        <begin position="368"/>
        <end position="390"/>
    </location>
</feature>
<feature type="transmembrane region" description="Helical" evidence="1">
    <location>
        <begin position="397"/>
        <end position="422"/>
    </location>
</feature>
<keyword evidence="3" id="KW-1185">Reference proteome</keyword>
<feature type="transmembrane region" description="Helical" evidence="1">
    <location>
        <begin position="343"/>
        <end position="362"/>
    </location>
</feature>
<dbReference type="PANTHER" id="PTHR32063">
    <property type="match status" value="1"/>
</dbReference>
<evidence type="ECO:0000256" key="1">
    <source>
        <dbReference type="SAM" id="Phobius"/>
    </source>
</evidence>
<dbReference type="SUPFAM" id="SSF82714">
    <property type="entry name" value="Multidrug efflux transporter AcrB TolC docking domain, DN and DC subdomains"/>
    <property type="match status" value="2"/>
</dbReference>
<keyword evidence="1" id="KW-0472">Membrane</keyword>
<feature type="transmembrane region" description="Helical" evidence="1">
    <location>
        <begin position="20"/>
        <end position="39"/>
    </location>
</feature>
<protein>
    <submittedName>
        <fullName evidence="2">RND transporter, HAE1/HME family, permease protein</fullName>
    </submittedName>
</protein>
<keyword evidence="1" id="KW-1133">Transmembrane helix</keyword>
<dbReference type="PANTHER" id="PTHR32063:SF18">
    <property type="entry name" value="CATION EFFLUX SYSTEM PROTEIN"/>
    <property type="match status" value="1"/>
</dbReference>
<dbReference type="Gene3D" id="3.30.70.1440">
    <property type="entry name" value="Multidrug efflux transporter AcrB pore domain"/>
    <property type="match status" value="1"/>
</dbReference>